<keyword evidence="9 17" id="KW-1278">Translocase</keyword>
<keyword evidence="6 17" id="KW-0813">Transport</keyword>
<evidence type="ECO:0000256" key="4">
    <source>
        <dbReference type="ARBA" id="ARBA00012944"/>
    </source>
</evidence>
<evidence type="ECO:0000256" key="12">
    <source>
        <dbReference type="ARBA" id="ARBA00023027"/>
    </source>
</evidence>
<evidence type="ECO:0000256" key="15">
    <source>
        <dbReference type="ARBA" id="ARBA00023136"/>
    </source>
</evidence>
<protein>
    <recommendedName>
        <fullName evidence="5 17">NADH-ubiquinone oxidoreductase chain 4L</fullName>
        <ecNumber evidence="4 17">7.1.1.2</ecNumber>
    </recommendedName>
</protein>
<evidence type="ECO:0000256" key="16">
    <source>
        <dbReference type="ARBA" id="ARBA00049551"/>
    </source>
</evidence>
<comment type="function">
    <text evidence="17">Core subunit of the mitochondrial membrane respiratory chain NADH dehydrogenase (Complex I) which catalyzes electron transfer from NADH through the respiratory chain, using ubiquinone as an electron acceptor.</text>
</comment>
<keyword evidence="8 17" id="KW-0812">Transmembrane</keyword>
<comment type="similarity">
    <text evidence="3 17">Belongs to the complex I subunit 4L family.</text>
</comment>
<evidence type="ECO:0000256" key="3">
    <source>
        <dbReference type="ARBA" id="ARBA00010519"/>
    </source>
</evidence>
<dbReference type="PANTHER" id="PTHR11434">
    <property type="entry name" value="NADH-UBIQUINONE OXIDOREDUCTASE SUBUNIT ND4L"/>
    <property type="match status" value="1"/>
</dbReference>
<evidence type="ECO:0000256" key="7">
    <source>
        <dbReference type="ARBA" id="ARBA00022660"/>
    </source>
</evidence>
<evidence type="ECO:0000256" key="1">
    <source>
        <dbReference type="ARBA" id="ARBA00003257"/>
    </source>
</evidence>
<keyword evidence="13 17" id="KW-0830">Ubiquinone</keyword>
<evidence type="ECO:0000313" key="18">
    <source>
        <dbReference type="EMBL" id="QTC08158.1"/>
    </source>
</evidence>
<dbReference type="GO" id="GO:0030964">
    <property type="term" value="C:NADH dehydrogenase complex"/>
    <property type="evidence" value="ECO:0007669"/>
    <property type="project" value="TreeGrafter"/>
</dbReference>
<comment type="subcellular location">
    <subcellularLocation>
        <location evidence="17">Mitochondrion inner membrane</location>
        <topology evidence="17">Multi-pass membrane protein</topology>
    </subcellularLocation>
    <subcellularLocation>
        <location evidence="2">Mitochondrion membrane</location>
        <topology evidence="2">Multi-pass membrane protein</topology>
    </subcellularLocation>
</comment>
<keyword evidence="10 17" id="KW-0249">Electron transport</keyword>
<evidence type="ECO:0000256" key="8">
    <source>
        <dbReference type="ARBA" id="ARBA00022692"/>
    </source>
</evidence>
<geneLocation type="mitochondrion" evidence="18"/>
<evidence type="ECO:0000256" key="5">
    <source>
        <dbReference type="ARBA" id="ARBA00016612"/>
    </source>
</evidence>
<reference evidence="18" key="1">
    <citation type="journal article" date="2021" name="Syst. Entomol.">
        <title>Origin and spatio-temporal diversification of a fishfly lineage endemic to the islands of East Asia (Megaloptera: Corydalidae).</title>
        <authorList>
            <person name="Jiang Y."/>
            <person name="Yang F."/>
            <person name="Yue L."/>
            <person name="Hayashi F."/>
            <person name="Yang D."/>
            <person name="Liu X."/>
        </authorList>
    </citation>
    <scope>NUCLEOTIDE SEQUENCE</scope>
    <source>
        <strain evidence="18">F925</strain>
    </source>
</reference>
<evidence type="ECO:0000256" key="14">
    <source>
        <dbReference type="ARBA" id="ARBA00023128"/>
    </source>
</evidence>
<gene>
    <name evidence="18" type="primary">nad4l</name>
</gene>
<dbReference type="FunFam" id="1.10.287.3510:FF:000003">
    <property type="entry name" value="NADH-ubiquinone oxidoreductase chain 4L"/>
    <property type="match status" value="1"/>
</dbReference>
<keyword evidence="15 17" id="KW-0472">Membrane</keyword>
<evidence type="ECO:0000256" key="2">
    <source>
        <dbReference type="ARBA" id="ARBA00004225"/>
    </source>
</evidence>
<sequence length="96" mass="11371">MLILNNLIMIMFMCGIWVFVSKRKHLLLMLLSLEFIVISLFAWIMLYLFMFNYELYFSMIFLTFTVCEGALGLSILVSMIRTHGNDYFNSFNILKC</sequence>
<dbReference type="EMBL" id="MT232268">
    <property type="protein sequence ID" value="QTC08158.1"/>
    <property type="molecule type" value="Genomic_DNA"/>
</dbReference>
<comment type="function">
    <text evidence="1">Core subunit of the mitochondrial membrane respiratory chain NADH dehydrogenase (Complex I) that is believed to belong to the minimal assembly required for catalysis. Complex I functions in the transfer of electrons from NADH to the respiratory chain. The immediate electron acceptor for the enzyme is believed to be ubiquinone.</text>
</comment>
<dbReference type="InterPro" id="IPR039428">
    <property type="entry name" value="NUOK/Mnh_C1-like"/>
</dbReference>
<evidence type="ECO:0000256" key="6">
    <source>
        <dbReference type="ARBA" id="ARBA00022448"/>
    </source>
</evidence>
<dbReference type="Pfam" id="PF00420">
    <property type="entry name" value="Oxidored_q2"/>
    <property type="match status" value="1"/>
</dbReference>
<keyword evidence="7 17" id="KW-0679">Respiratory chain</keyword>
<evidence type="ECO:0000256" key="10">
    <source>
        <dbReference type="ARBA" id="ARBA00022982"/>
    </source>
</evidence>
<dbReference type="GO" id="GO:0005743">
    <property type="term" value="C:mitochondrial inner membrane"/>
    <property type="evidence" value="ECO:0007669"/>
    <property type="project" value="UniProtKB-SubCell"/>
</dbReference>
<dbReference type="AlphaFoldDB" id="A0A8A4HNU5"/>
<dbReference type="Gene3D" id="1.10.287.3510">
    <property type="match status" value="1"/>
</dbReference>
<dbReference type="GO" id="GO:0042773">
    <property type="term" value="P:ATP synthesis coupled electron transport"/>
    <property type="evidence" value="ECO:0007669"/>
    <property type="project" value="UniProtKB-UniRule"/>
</dbReference>
<feature type="transmembrane region" description="Helical" evidence="17">
    <location>
        <begin position="55"/>
        <end position="77"/>
    </location>
</feature>
<proteinExistence type="inferred from homology"/>
<feature type="transmembrane region" description="Helical" evidence="17">
    <location>
        <begin position="28"/>
        <end position="49"/>
    </location>
</feature>
<name>A0A8A4HNU5_9NEOP</name>
<keyword evidence="12 17" id="KW-0520">NAD</keyword>
<evidence type="ECO:0000256" key="17">
    <source>
        <dbReference type="RuleBase" id="RU004419"/>
    </source>
</evidence>
<keyword evidence="17" id="KW-0999">Mitochondrion inner membrane</keyword>
<evidence type="ECO:0000256" key="13">
    <source>
        <dbReference type="ARBA" id="ARBA00023075"/>
    </source>
</evidence>
<organism evidence="18">
    <name type="scientific">Parachauliodes japonicus</name>
    <dbReference type="NCBI Taxonomy" id="2718484"/>
    <lineage>
        <taxon>Eukaryota</taxon>
        <taxon>Metazoa</taxon>
        <taxon>Ecdysozoa</taxon>
        <taxon>Arthropoda</taxon>
        <taxon>Hexapoda</taxon>
        <taxon>Insecta</taxon>
        <taxon>Pterygota</taxon>
        <taxon>Neoptera</taxon>
        <taxon>Endopterygota</taxon>
        <taxon>Megaloptera</taxon>
        <taxon>Corydalidae</taxon>
        <taxon>Chauliodinae</taxon>
        <taxon>Parachauliodes</taxon>
    </lineage>
</organism>
<keyword evidence="14 17" id="KW-0496">Mitochondrion</keyword>
<evidence type="ECO:0000256" key="9">
    <source>
        <dbReference type="ARBA" id="ARBA00022967"/>
    </source>
</evidence>
<dbReference type="GO" id="GO:0016651">
    <property type="term" value="F:oxidoreductase activity, acting on NAD(P)H"/>
    <property type="evidence" value="ECO:0007669"/>
    <property type="project" value="InterPro"/>
</dbReference>
<dbReference type="EC" id="7.1.1.2" evidence="4 17"/>
<accession>A0A8A4HNU5</accession>
<evidence type="ECO:0000256" key="11">
    <source>
        <dbReference type="ARBA" id="ARBA00022989"/>
    </source>
</evidence>
<dbReference type="InterPro" id="IPR001133">
    <property type="entry name" value="NADH_UbQ_OxRdtase_chain4L/K"/>
</dbReference>
<keyword evidence="11 17" id="KW-1133">Transmembrane helix</keyword>
<feature type="transmembrane region" description="Helical" evidence="17">
    <location>
        <begin position="6"/>
        <end position="21"/>
    </location>
</feature>
<comment type="catalytic activity">
    <reaction evidence="16 17">
        <text>a ubiquinone + NADH + 5 H(+)(in) = a ubiquinol + NAD(+) + 4 H(+)(out)</text>
        <dbReference type="Rhea" id="RHEA:29091"/>
        <dbReference type="Rhea" id="RHEA-COMP:9565"/>
        <dbReference type="Rhea" id="RHEA-COMP:9566"/>
        <dbReference type="ChEBI" id="CHEBI:15378"/>
        <dbReference type="ChEBI" id="CHEBI:16389"/>
        <dbReference type="ChEBI" id="CHEBI:17976"/>
        <dbReference type="ChEBI" id="CHEBI:57540"/>
        <dbReference type="ChEBI" id="CHEBI:57945"/>
        <dbReference type="EC" id="7.1.1.2"/>
    </reaction>
</comment>
<dbReference type="GO" id="GO:0008137">
    <property type="term" value="F:NADH dehydrogenase (ubiquinone) activity"/>
    <property type="evidence" value="ECO:0007669"/>
    <property type="project" value="UniProtKB-EC"/>
</dbReference>
<dbReference type="PANTHER" id="PTHR11434:SF0">
    <property type="entry name" value="NADH-UBIQUINONE OXIDOREDUCTASE CHAIN 4L"/>
    <property type="match status" value="1"/>
</dbReference>